<dbReference type="Proteomes" id="UP000228497">
    <property type="component" value="Unassembled WGS sequence"/>
</dbReference>
<comment type="caution">
    <text evidence="1">The sequence shown here is derived from an EMBL/GenBank/DDBJ whole genome shotgun (WGS) entry which is preliminary data.</text>
</comment>
<gene>
    <name evidence="1" type="ORF">COW49_02665</name>
</gene>
<evidence type="ECO:0000313" key="1">
    <source>
        <dbReference type="EMBL" id="PIV86899.1"/>
    </source>
</evidence>
<protein>
    <submittedName>
        <fullName evidence="1">Uncharacterized protein</fullName>
    </submittedName>
</protein>
<accession>A0A2M7FBQ3</accession>
<reference evidence="2" key="1">
    <citation type="submission" date="2017-09" db="EMBL/GenBank/DDBJ databases">
        <title>Depth-based differentiation of microbial function through sediment-hosted aquifers and enrichment of novel symbionts in the deep terrestrial subsurface.</title>
        <authorList>
            <person name="Probst A.J."/>
            <person name="Ladd B."/>
            <person name="Jarett J.K."/>
            <person name="Geller-Mcgrath D.E."/>
            <person name="Sieber C.M.K."/>
            <person name="Emerson J.B."/>
            <person name="Anantharaman K."/>
            <person name="Thomas B.C."/>
            <person name="Malmstrom R."/>
            <person name="Stieglmeier M."/>
            <person name="Klingl A."/>
            <person name="Woyke T."/>
            <person name="Ryan C.M."/>
            <person name="Banfield J.F."/>
        </authorList>
    </citation>
    <scope>NUCLEOTIDE SEQUENCE [LARGE SCALE GENOMIC DNA]</scope>
</reference>
<evidence type="ECO:0000313" key="2">
    <source>
        <dbReference type="Proteomes" id="UP000228497"/>
    </source>
</evidence>
<dbReference type="EMBL" id="PFFD01000121">
    <property type="protein sequence ID" value="PIV86899.1"/>
    <property type="molecule type" value="Genomic_DNA"/>
</dbReference>
<sequence>MRATLDGLLEQCESLHKRLAKACISLGGAYDENGVYLRNFPPRMTKNDVFYQAYLALSIGESEIYRDKTTCVAEFVRSDILLCKLGF</sequence>
<organism evidence="1 2">
    <name type="scientific">Candidatus Kaiserbacteria bacterium CG17_big_fil_post_rev_8_21_14_2_50_51_7</name>
    <dbReference type="NCBI Taxonomy" id="1974613"/>
    <lineage>
        <taxon>Bacteria</taxon>
        <taxon>Candidatus Kaiseribacteriota</taxon>
    </lineage>
</organism>
<name>A0A2M7FBQ3_9BACT</name>
<proteinExistence type="predicted"/>
<dbReference type="AlphaFoldDB" id="A0A2M7FBQ3"/>